<feature type="domain" description="CFEM" evidence="18">
    <location>
        <begin position="1"/>
        <end position="110"/>
    </location>
</feature>
<dbReference type="OrthoDB" id="3065412at2759"/>
<dbReference type="GO" id="GO:0005886">
    <property type="term" value="C:plasma membrane"/>
    <property type="evidence" value="ECO:0007669"/>
    <property type="project" value="UniProtKB-SubCell"/>
</dbReference>
<evidence type="ECO:0000259" key="18">
    <source>
        <dbReference type="PROSITE" id="PS52012"/>
    </source>
</evidence>
<comment type="caution">
    <text evidence="19">The sequence shown here is derived from an EMBL/GenBank/DDBJ whole genome shotgun (WGS) entry which is preliminary data.</text>
</comment>
<dbReference type="EMBL" id="JAPQKO010000003">
    <property type="protein sequence ID" value="KAJ5172320.1"/>
    <property type="molecule type" value="Genomic_DNA"/>
</dbReference>
<keyword evidence="6 15" id="KW-0349">Heme</keyword>
<evidence type="ECO:0000256" key="13">
    <source>
        <dbReference type="ARBA" id="ARBA00023180"/>
    </source>
</evidence>
<reference evidence="19" key="1">
    <citation type="submission" date="2022-11" db="EMBL/GenBank/DDBJ databases">
        <authorList>
            <person name="Petersen C."/>
        </authorList>
    </citation>
    <scope>NUCLEOTIDE SEQUENCE</scope>
    <source>
        <strain evidence="19">IBT 21917</strain>
    </source>
</reference>
<name>A0A9W9I8P0_9EURO</name>
<dbReference type="SMART" id="SM00747">
    <property type="entry name" value="CFEM"/>
    <property type="match status" value="1"/>
</dbReference>
<evidence type="ECO:0000256" key="4">
    <source>
        <dbReference type="ARBA" id="ARBA00022475"/>
    </source>
</evidence>
<dbReference type="InterPro" id="IPR051735">
    <property type="entry name" value="CFEM_domain"/>
</dbReference>
<evidence type="ECO:0000256" key="2">
    <source>
        <dbReference type="ARBA" id="ARBA00004613"/>
    </source>
</evidence>
<dbReference type="PANTHER" id="PTHR37928">
    <property type="entry name" value="CFEM DOMAIN PROTEIN (AFU_ORTHOLOGUE AFUA_6G14090)"/>
    <property type="match status" value="1"/>
</dbReference>
<proteinExistence type="inferred from homology"/>
<evidence type="ECO:0000256" key="9">
    <source>
        <dbReference type="ARBA" id="ARBA00022729"/>
    </source>
</evidence>
<evidence type="ECO:0000256" key="14">
    <source>
        <dbReference type="ARBA" id="ARBA00023288"/>
    </source>
</evidence>
<dbReference type="Proteomes" id="UP001146351">
    <property type="component" value="Unassembled WGS sequence"/>
</dbReference>
<keyword evidence="20" id="KW-1185">Reference proteome</keyword>
<reference evidence="19" key="2">
    <citation type="journal article" date="2023" name="IMA Fungus">
        <title>Comparative genomic study of the Penicillium genus elucidates a diverse pangenome and 15 lateral gene transfer events.</title>
        <authorList>
            <person name="Petersen C."/>
            <person name="Sorensen T."/>
            <person name="Nielsen M.R."/>
            <person name="Sondergaard T.E."/>
            <person name="Sorensen J.L."/>
            <person name="Fitzpatrick D.A."/>
            <person name="Frisvad J.C."/>
            <person name="Nielsen K.L."/>
        </authorList>
    </citation>
    <scope>NUCLEOTIDE SEQUENCE</scope>
    <source>
        <strain evidence="19">IBT 21917</strain>
    </source>
</reference>
<keyword evidence="11" id="KW-0472">Membrane</keyword>
<evidence type="ECO:0000256" key="6">
    <source>
        <dbReference type="ARBA" id="ARBA00022617"/>
    </source>
</evidence>
<comment type="similarity">
    <text evidence="3">Belongs to the RBT5 family.</text>
</comment>
<dbReference type="GO" id="GO:0098552">
    <property type="term" value="C:side of membrane"/>
    <property type="evidence" value="ECO:0007669"/>
    <property type="project" value="UniProtKB-KW"/>
</dbReference>
<dbReference type="GO" id="GO:0046872">
    <property type="term" value="F:metal ion binding"/>
    <property type="evidence" value="ECO:0007669"/>
    <property type="project" value="UniProtKB-UniRule"/>
</dbReference>
<evidence type="ECO:0000313" key="19">
    <source>
        <dbReference type="EMBL" id="KAJ5172320.1"/>
    </source>
</evidence>
<keyword evidence="5" id="KW-0964">Secreted</keyword>
<feature type="disulfide bond" evidence="15">
    <location>
        <begin position="49"/>
        <end position="82"/>
    </location>
</feature>
<sequence>MKFIPISLAVTALLSTAAAQGLSDLPNCAKSCATKAIPEKCGIDVACICKEKAFLSSISCCVADKCSKADQETTLKAAKSICAGGGVSDLPNSVVCSSDSSSSTTSTASKTGDSAAKTTDGTTTATGTRTSTDEASSSSAAASSATNTGAAVVGQNMDASLVAAAGAAAAFAFFV</sequence>
<feature type="region of interest" description="Disordered" evidence="16">
    <location>
        <begin position="100"/>
        <end position="141"/>
    </location>
</feature>
<evidence type="ECO:0000256" key="15">
    <source>
        <dbReference type="PROSITE-ProRule" id="PRU01356"/>
    </source>
</evidence>
<keyword evidence="12 15" id="KW-1015">Disulfide bond</keyword>
<evidence type="ECO:0000256" key="5">
    <source>
        <dbReference type="ARBA" id="ARBA00022525"/>
    </source>
</evidence>
<dbReference type="GO" id="GO:0005576">
    <property type="term" value="C:extracellular region"/>
    <property type="evidence" value="ECO:0007669"/>
    <property type="project" value="UniProtKB-SubCell"/>
</dbReference>
<organism evidence="19 20">
    <name type="scientific">Penicillium capsulatum</name>
    <dbReference type="NCBI Taxonomy" id="69766"/>
    <lineage>
        <taxon>Eukaryota</taxon>
        <taxon>Fungi</taxon>
        <taxon>Dikarya</taxon>
        <taxon>Ascomycota</taxon>
        <taxon>Pezizomycotina</taxon>
        <taxon>Eurotiomycetes</taxon>
        <taxon>Eurotiomycetidae</taxon>
        <taxon>Eurotiales</taxon>
        <taxon>Aspergillaceae</taxon>
        <taxon>Penicillium</taxon>
    </lineage>
</organism>
<comment type="subcellular location">
    <subcellularLocation>
        <location evidence="1">Cell membrane</location>
        <topology evidence="1">Lipid-anchor</topology>
        <topology evidence="1">GPI-anchor</topology>
    </subcellularLocation>
    <subcellularLocation>
        <location evidence="2">Secreted</location>
    </subcellularLocation>
</comment>
<evidence type="ECO:0000256" key="11">
    <source>
        <dbReference type="ARBA" id="ARBA00023136"/>
    </source>
</evidence>
<keyword evidence="4" id="KW-1003">Cell membrane</keyword>
<evidence type="ECO:0000256" key="10">
    <source>
        <dbReference type="ARBA" id="ARBA00023004"/>
    </source>
</evidence>
<feature type="signal peptide" evidence="17">
    <location>
        <begin position="1"/>
        <end position="19"/>
    </location>
</feature>
<dbReference type="Pfam" id="PF05730">
    <property type="entry name" value="CFEM"/>
    <property type="match status" value="1"/>
</dbReference>
<dbReference type="PANTHER" id="PTHR37928:SF2">
    <property type="entry name" value="GPI ANCHORED CFEM DOMAIN PROTEIN (AFU_ORTHOLOGUE AFUA_6G10580)"/>
    <property type="match status" value="1"/>
</dbReference>
<evidence type="ECO:0000256" key="7">
    <source>
        <dbReference type="ARBA" id="ARBA00022622"/>
    </source>
</evidence>
<dbReference type="PROSITE" id="PS52012">
    <property type="entry name" value="CFEM"/>
    <property type="match status" value="1"/>
</dbReference>
<dbReference type="InterPro" id="IPR008427">
    <property type="entry name" value="Extracellular_membr_CFEM_dom"/>
</dbReference>
<dbReference type="AlphaFoldDB" id="A0A9W9I8P0"/>
<evidence type="ECO:0000256" key="12">
    <source>
        <dbReference type="ARBA" id="ARBA00023157"/>
    </source>
</evidence>
<accession>A0A9W9I8P0</accession>
<feature type="binding site" description="axial binding residue" evidence="15">
    <location>
        <position position="44"/>
    </location>
    <ligand>
        <name>heme</name>
        <dbReference type="ChEBI" id="CHEBI:30413"/>
    </ligand>
    <ligandPart>
        <name>Fe</name>
        <dbReference type="ChEBI" id="CHEBI:18248"/>
    </ligandPart>
</feature>
<evidence type="ECO:0000256" key="8">
    <source>
        <dbReference type="ARBA" id="ARBA00022723"/>
    </source>
</evidence>
<evidence type="ECO:0000256" key="16">
    <source>
        <dbReference type="SAM" id="MobiDB-lite"/>
    </source>
</evidence>
<evidence type="ECO:0000256" key="17">
    <source>
        <dbReference type="SAM" id="SignalP"/>
    </source>
</evidence>
<protein>
    <recommendedName>
        <fullName evidence="18">CFEM domain-containing protein</fullName>
    </recommendedName>
</protein>
<keyword evidence="9 17" id="KW-0732">Signal</keyword>
<keyword evidence="13" id="KW-0325">Glycoprotein</keyword>
<keyword evidence="7" id="KW-0336">GPI-anchor</keyword>
<keyword evidence="10 15" id="KW-0408">Iron</keyword>
<keyword evidence="14" id="KW-0449">Lipoprotein</keyword>
<evidence type="ECO:0000256" key="3">
    <source>
        <dbReference type="ARBA" id="ARBA00010031"/>
    </source>
</evidence>
<keyword evidence="8 15" id="KW-0479">Metal-binding</keyword>
<evidence type="ECO:0000256" key="1">
    <source>
        <dbReference type="ARBA" id="ARBA00004609"/>
    </source>
</evidence>
<feature type="chain" id="PRO_5040720018" description="CFEM domain-containing protein" evidence="17">
    <location>
        <begin position="20"/>
        <end position="175"/>
    </location>
</feature>
<gene>
    <name evidence="19" type="ORF">N7492_004913</name>
</gene>
<comment type="caution">
    <text evidence="15">Lacks conserved residue(s) required for the propagation of feature annotation.</text>
</comment>
<evidence type="ECO:0000313" key="20">
    <source>
        <dbReference type="Proteomes" id="UP001146351"/>
    </source>
</evidence>